<reference evidence="3" key="2">
    <citation type="journal article" date="2021" name="PeerJ">
        <title>Extensive microbial diversity within the chicken gut microbiome revealed by metagenomics and culture.</title>
        <authorList>
            <person name="Gilroy R."/>
            <person name="Ravi A."/>
            <person name="Getino M."/>
            <person name="Pursley I."/>
            <person name="Horton D.L."/>
            <person name="Alikhan N.F."/>
            <person name="Baker D."/>
            <person name="Gharbi K."/>
            <person name="Hall N."/>
            <person name="Watson M."/>
            <person name="Adriaenssens E.M."/>
            <person name="Foster-Nyarko E."/>
            <person name="Jarju S."/>
            <person name="Secka A."/>
            <person name="Antonio M."/>
            <person name="Oren A."/>
            <person name="Chaudhuri R.R."/>
            <person name="La Ragione R."/>
            <person name="Hildebrand F."/>
            <person name="Pallen M.J."/>
        </authorList>
    </citation>
    <scope>NUCLEOTIDE SEQUENCE</scope>
    <source>
        <strain evidence="3">ChiGjej1B1-1684</strain>
    </source>
</reference>
<accession>A0A9D1S7W1</accession>
<feature type="domain" description="Dockerin" evidence="2">
    <location>
        <begin position="246"/>
        <end position="309"/>
    </location>
</feature>
<evidence type="ECO:0000259" key="2">
    <source>
        <dbReference type="PROSITE" id="PS51766"/>
    </source>
</evidence>
<dbReference type="GO" id="GO:0000272">
    <property type="term" value="P:polysaccharide catabolic process"/>
    <property type="evidence" value="ECO:0007669"/>
    <property type="project" value="InterPro"/>
</dbReference>
<keyword evidence="1" id="KW-0732">Signal</keyword>
<dbReference type="Pfam" id="PF00404">
    <property type="entry name" value="Dockerin_1"/>
    <property type="match status" value="1"/>
</dbReference>
<sequence>MKCAKGVLPAAAVLFFITVLTHFPVSAETYFASEDYKYTYRYDGTIAVAGYMGTSSVLDIPSQISNRDVTEISWSAFYGNKNITEVNFPETIKTISDSAFSGCINLKKIIIPASVTKIGANAFYSCSSAETIEIKGQPESIEKYSFNRCSSVKEITLPETVKSIGEYAFYGCKSLEYVYIPPATTYIEEHAFDGCDKLVIYGYSGSYAETFANEKGIEFSSVGEVQEANEAGGNSFVTGGNYNKFENNNAGDLNADGVVNNLDCELLQKFLTKKKECFFGKSTYDFNGDGRFNVTDVTCLQLIIAGYIV</sequence>
<dbReference type="InterPro" id="IPR032675">
    <property type="entry name" value="LRR_dom_sf"/>
</dbReference>
<evidence type="ECO:0000313" key="4">
    <source>
        <dbReference type="Proteomes" id="UP000824118"/>
    </source>
</evidence>
<dbReference type="CDD" id="cd14256">
    <property type="entry name" value="Dockerin_I"/>
    <property type="match status" value="1"/>
</dbReference>
<evidence type="ECO:0000256" key="1">
    <source>
        <dbReference type="SAM" id="SignalP"/>
    </source>
</evidence>
<dbReference type="InterPro" id="IPR026906">
    <property type="entry name" value="LRR_5"/>
</dbReference>
<gene>
    <name evidence="3" type="ORF">IAD22_01945</name>
</gene>
<protein>
    <submittedName>
        <fullName evidence="3">Leucine-rich repeat protein</fullName>
    </submittedName>
</protein>
<evidence type="ECO:0000313" key="3">
    <source>
        <dbReference type="EMBL" id="HIU49762.1"/>
    </source>
</evidence>
<reference evidence="3" key="1">
    <citation type="submission" date="2020-10" db="EMBL/GenBank/DDBJ databases">
        <authorList>
            <person name="Gilroy R."/>
        </authorList>
    </citation>
    <scope>NUCLEOTIDE SEQUENCE</scope>
    <source>
        <strain evidence="3">ChiGjej1B1-1684</strain>
    </source>
</reference>
<feature type="chain" id="PRO_5038482509" evidence="1">
    <location>
        <begin position="28"/>
        <end position="309"/>
    </location>
</feature>
<dbReference type="InterPro" id="IPR016134">
    <property type="entry name" value="Dockerin_dom"/>
</dbReference>
<dbReference type="SUPFAM" id="SSF63446">
    <property type="entry name" value="Type I dockerin domain"/>
    <property type="match status" value="1"/>
</dbReference>
<dbReference type="AlphaFoldDB" id="A0A9D1S7W1"/>
<organism evidence="3 4">
    <name type="scientific">Candidatus Limousia pullorum</name>
    <dbReference type="NCBI Taxonomy" id="2840860"/>
    <lineage>
        <taxon>Bacteria</taxon>
        <taxon>Bacillati</taxon>
        <taxon>Bacillota</taxon>
        <taxon>Clostridia</taxon>
        <taxon>Eubacteriales</taxon>
        <taxon>Oscillospiraceae</taxon>
        <taxon>Oscillospiraceae incertae sedis</taxon>
        <taxon>Candidatus Limousia</taxon>
    </lineage>
</organism>
<comment type="caution">
    <text evidence="3">The sequence shown here is derived from an EMBL/GenBank/DDBJ whole genome shotgun (WGS) entry which is preliminary data.</text>
</comment>
<dbReference type="Pfam" id="PF13306">
    <property type="entry name" value="LRR_5"/>
    <property type="match status" value="1"/>
</dbReference>
<dbReference type="Gene3D" id="1.10.1330.10">
    <property type="entry name" value="Dockerin domain"/>
    <property type="match status" value="1"/>
</dbReference>
<dbReference type="PANTHER" id="PTHR45661:SF3">
    <property type="entry name" value="IG-LIKE DOMAIN-CONTAINING PROTEIN"/>
    <property type="match status" value="1"/>
</dbReference>
<dbReference type="InterPro" id="IPR036439">
    <property type="entry name" value="Dockerin_dom_sf"/>
</dbReference>
<dbReference type="Gene3D" id="3.80.10.10">
    <property type="entry name" value="Ribonuclease Inhibitor"/>
    <property type="match status" value="2"/>
</dbReference>
<dbReference type="InterPro" id="IPR002105">
    <property type="entry name" value="Dockerin_1_rpt"/>
</dbReference>
<dbReference type="Proteomes" id="UP000824118">
    <property type="component" value="Unassembled WGS sequence"/>
</dbReference>
<dbReference type="PANTHER" id="PTHR45661">
    <property type="entry name" value="SURFACE ANTIGEN"/>
    <property type="match status" value="1"/>
</dbReference>
<dbReference type="SUPFAM" id="SSF52058">
    <property type="entry name" value="L domain-like"/>
    <property type="match status" value="1"/>
</dbReference>
<dbReference type="EMBL" id="DVNG01000028">
    <property type="protein sequence ID" value="HIU49762.1"/>
    <property type="molecule type" value="Genomic_DNA"/>
</dbReference>
<name>A0A9D1S7W1_9FIRM</name>
<dbReference type="InterPro" id="IPR053139">
    <property type="entry name" value="Surface_bspA-like"/>
</dbReference>
<dbReference type="PROSITE" id="PS51766">
    <property type="entry name" value="DOCKERIN"/>
    <property type="match status" value="1"/>
</dbReference>
<dbReference type="GO" id="GO:0004553">
    <property type="term" value="F:hydrolase activity, hydrolyzing O-glycosyl compounds"/>
    <property type="evidence" value="ECO:0007669"/>
    <property type="project" value="InterPro"/>
</dbReference>
<feature type="signal peptide" evidence="1">
    <location>
        <begin position="1"/>
        <end position="27"/>
    </location>
</feature>
<proteinExistence type="predicted"/>